<accession>A0A6A4H071</accession>
<dbReference type="OrthoDB" id="276151at2759"/>
<evidence type="ECO:0000313" key="3">
    <source>
        <dbReference type="Proteomes" id="UP000799118"/>
    </source>
</evidence>
<dbReference type="InterPro" id="IPR011990">
    <property type="entry name" value="TPR-like_helical_dom_sf"/>
</dbReference>
<dbReference type="Proteomes" id="UP000799118">
    <property type="component" value="Unassembled WGS sequence"/>
</dbReference>
<protein>
    <submittedName>
        <fullName evidence="2">Uncharacterized protein</fullName>
    </submittedName>
</protein>
<dbReference type="AlphaFoldDB" id="A0A6A4H071"/>
<dbReference type="EMBL" id="ML769618">
    <property type="protein sequence ID" value="KAE9391619.1"/>
    <property type="molecule type" value="Genomic_DNA"/>
</dbReference>
<sequence>MTVFLPHSFVVFLSGLNCTSFFRPLKMNQCWFFLPMLRAVRRHSSSRSPGRRYTTATFPTSFAFDREETAAPISIPHLKLKMVLSSAVSTTNHVWNTYLDALNSIESSEIDLETHQNVLRRCTSSTEDMRKGSKKRYLRLSQPAAGHAYEDRFQSVIQNILALGRRPSIEDYHFVLEQFAAVGHSIGSMQVYKEMKGSSKCQPNNVTIALVLQSIAHRLVVPERKADRSDTVHHAAGLLKQLLDDMQNMGLPWTSTNMDLTIRIMKHTSDEESFNNLLRLCYGVDMRYPDKLPLDTEASALLPFTTHTLNTVLNMYGVCGNVSRLVQAFEVLTVPLPHAYKHFAAAFDDDDDFGVNPPELHSRLVSADLRRKIIVTPHLSDVHAPSMSVNRNMFLSVFGLSNRNKNITLMRWVHDKLAKVLKQKKADLLHFSNFVKHLKKKGQWPPPELPSRNPQVPMSAGPEYVEIDDVRWRLADIDDVLAVDPQRQHLPSLHPPKPLDLQLHLRILQSDIDDLTQLSEYIRSVLARTIERVKDRLGRRVWKGKDIFLKSEAEKAKVAGQDKVRVQVSKDKWREIANYKPKLGKGGLARPPSHFHHERIRREFAQQVRAERMEKRKAMAALKSSLKPPQSDPTSVADNSTQP</sequence>
<name>A0A6A4H071_9AGAR</name>
<evidence type="ECO:0000256" key="1">
    <source>
        <dbReference type="SAM" id="MobiDB-lite"/>
    </source>
</evidence>
<feature type="compositionally biased region" description="Polar residues" evidence="1">
    <location>
        <begin position="632"/>
        <end position="643"/>
    </location>
</feature>
<keyword evidence="3" id="KW-1185">Reference proteome</keyword>
<gene>
    <name evidence="2" type="ORF">BT96DRAFT_979785</name>
</gene>
<organism evidence="2 3">
    <name type="scientific">Gymnopus androsaceus JB14</name>
    <dbReference type="NCBI Taxonomy" id="1447944"/>
    <lineage>
        <taxon>Eukaryota</taxon>
        <taxon>Fungi</taxon>
        <taxon>Dikarya</taxon>
        <taxon>Basidiomycota</taxon>
        <taxon>Agaricomycotina</taxon>
        <taxon>Agaricomycetes</taxon>
        <taxon>Agaricomycetidae</taxon>
        <taxon>Agaricales</taxon>
        <taxon>Marasmiineae</taxon>
        <taxon>Omphalotaceae</taxon>
        <taxon>Gymnopus</taxon>
    </lineage>
</organism>
<feature type="region of interest" description="Disordered" evidence="1">
    <location>
        <begin position="610"/>
        <end position="643"/>
    </location>
</feature>
<evidence type="ECO:0000313" key="2">
    <source>
        <dbReference type="EMBL" id="KAE9391619.1"/>
    </source>
</evidence>
<proteinExistence type="predicted"/>
<dbReference type="Gene3D" id="1.25.40.10">
    <property type="entry name" value="Tetratricopeptide repeat domain"/>
    <property type="match status" value="1"/>
</dbReference>
<reference evidence="2" key="1">
    <citation type="journal article" date="2019" name="Environ. Microbiol.">
        <title>Fungal ecological strategies reflected in gene transcription - a case study of two litter decomposers.</title>
        <authorList>
            <person name="Barbi F."/>
            <person name="Kohler A."/>
            <person name="Barry K."/>
            <person name="Baskaran P."/>
            <person name="Daum C."/>
            <person name="Fauchery L."/>
            <person name="Ihrmark K."/>
            <person name="Kuo A."/>
            <person name="LaButti K."/>
            <person name="Lipzen A."/>
            <person name="Morin E."/>
            <person name="Grigoriev I.V."/>
            <person name="Henrissat B."/>
            <person name="Lindahl B."/>
            <person name="Martin F."/>
        </authorList>
    </citation>
    <scope>NUCLEOTIDE SEQUENCE</scope>
    <source>
        <strain evidence="2">JB14</strain>
    </source>
</reference>